<dbReference type="Proteomes" id="UP000887579">
    <property type="component" value="Unplaced"/>
</dbReference>
<accession>A0AC34GR71</accession>
<protein>
    <submittedName>
        <fullName evidence="2">Prokaryotic-type class I peptide chain release factors domain-containing protein</fullName>
    </submittedName>
</protein>
<sequence length="146" mass="16892">MLRSVPSFLTFSRSISAKLLLKDYVFPEIRKDDCEQVKYISGWGPGGQKVNTAQNAVMLKHKPTGITVKVHESRLLPDNIDIAFERIKMAVDQHINGENCYQSQLQKLQKEIEAKRNQQRKRKRLLKKELQDADNHDNISNDSEKM</sequence>
<name>A0AC34GR71_9BILA</name>
<proteinExistence type="predicted"/>
<evidence type="ECO:0000313" key="1">
    <source>
        <dbReference type="Proteomes" id="UP000887579"/>
    </source>
</evidence>
<reference evidence="2" key="1">
    <citation type="submission" date="2022-11" db="UniProtKB">
        <authorList>
            <consortium name="WormBaseParasite"/>
        </authorList>
    </citation>
    <scope>IDENTIFICATION</scope>
</reference>
<organism evidence="1 2">
    <name type="scientific">Panagrolaimus sp. ES5</name>
    <dbReference type="NCBI Taxonomy" id="591445"/>
    <lineage>
        <taxon>Eukaryota</taxon>
        <taxon>Metazoa</taxon>
        <taxon>Ecdysozoa</taxon>
        <taxon>Nematoda</taxon>
        <taxon>Chromadorea</taxon>
        <taxon>Rhabditida</taxon>
        <taxon>Tylenchina</taxon>
        <taxon>Panagrolaimomorpha</taxon>
        <taxon>Panagrolaimoidea</taxon>
        <taxon>Panagrolaimidae</taxon>
        <taxon>Panagrolaimus</taxon>
    </lineage>
</organism>
<dbReference type="WBParaSite" id="ES5_v2.g7099.t1">
    <property type="protein sequence ID" value="ES5_v2.g7099.t1"/>
    <property type="gene ID" value="ES5_v2.g7099"/>
</dbReference>
<evidence type="ECO:0000313" key="2">
    <source>
        <dbReference type="WBParaSite" id="ES5_v2.g7099.t1"/>
    </source>
</evidence>